<evidence type="ECO:0000313" key="2">
    <source>
        <dbReference type="EMBL" id="ACS41717.1"/>
    </source>
</evidence>
<reference evidence="2 3" key="1">
    <citation type="journal article" date="2009" name="PLoS ONE">
        <title>Methylobacterium genome sequences: a reference blueprint to investigate microbial metabolism of C1 compounds from natural and industrial sources.</title>
        <authorList>
            <person name="Vuilleumier S."/>
            <person name="Chistoserdova L."/>
            <person name="Lee M.-C."/>
            <person name="Bringel F."/>
            <person name="Lajus A."/>
            <person name="Zhou Y."/>
            <person name="Gourion B."/>
            <person name="Barbe V."/>
            <person name="Chang J."/>
            <person name="Cruveiller S."/>
            <person name="Dossat C."/>
            <person name="Gillett W."/>
            <person name="Gruffaz C."/>
            <person name="Haugen E."/>
            <person name="Hourcade E."/>
            <person name="Levy R."/>
            <person name="Mangenot S."/>
            <person name="Muller E."/>
            <person name="Nadalig T."/>
            <person name="Pagni M."/>
            <person name="Penny C."/>
            <person name="Peyraud R."/>
            <person name="Robinson D.G."/>
            <person name="Roche D."/>
            <person name="Rouy Z."/>
            <person name="Saenampechek C."/>
            <person name="Salvignol G."/>
            <person name="Vallenet D."/>
            <person name="Wu Z."/>
            <person name="Marx C.J."/>
            <person name="Vorholt J.A."/>
            <person name="Olson M.V."/>
            <person name="Kaul R."/>
            <person name="Weissenbach J."/>
            <person name="Medigue C."/>
            <person name="Lidstrom M.E."/>
        </authorList>
    </citation>
    <scope>NUCLEOTIDE SEQUENCE [LARGE SCALE GENOMIC DNA]</scope>
    <source>
        <strain evidence="3">ATCC 14718 / DSM 1338 / JCM 2805 / NCIMB 9133 / AM1</strain>
    </source>
</reference>
<dbReference type="EMBL" id="CP001510">
    <property type="protein sequence ID" value="ACS41717.1"/>
    <property type="molecule type" value="Genomic_DNA"/>
</dbReference>
<dbReference type="AlphaFoldDB" id="C5B1B6"/>
<feature type="signal peptide" evidence="1">
    <location>
        <begin position="1"/>
        <end position="16"/>
    </location>
</feature>
<dbReference type="KEGG" id="mea:Mex_1p4055"/>
<dbReference type="STRING" id="272630.MexAM1_META1p4055"/>
<dbReference type="HOGENOM" id="CLU_743557_0_0_5"/>
<dbReference type="RefSeq" id="WP_015857228.1">
    <property type="nucleotide sequence ID" value="NC_012808.1"/>
</dbReference>
<dbReference type="OrthoDB" id="7971272at2"/>
<keyword evidence="1" id="KW-0732">Signal</keyword>
<feature type="chain" id="PRO_5005668221" description="Lysozyme inhibitor LprI N-terminal domain-containing protein" evidence="1">
    <location>
        <begin position="17"/>
        <end position="371"/>
    </location>
</feature>
<accession>C5B1B6</accession>
<organism evidence="2 3">
    <name type="scientific">Methylorubrum extorquens (strain ATCC 14718 / DSM 1338 / JCM 2805 / NCIMB 9133 / AM1)</name>
    <name type="common">Methylobacterium extorquens</name>
    <dbReference type="NCBI Taxonomy" id="272630"/>
    <lineage>
        <taxon>Bacteria</taxon>
        <taxon>Pseudomonadati</taxon>
        <taxon>Pseudomonadota</taxon>
        <taxon>Alphaproteobacteria</taxon>
        <taxon>Hyphomicrobiales</taxon>
        <taxon>Methylobacteriaceae</taxon>
        <taxon>Methylorubrum</taxon>
    </lineage>
</organism>
<evidence type="ECO:0000256" key="1">
    <source>
        <dbReference type="SAM" id="SignalP"/>
    </source>
</evidence>
<keyword evidence="3" id="KW-1185">Reference proteome</keyword>
<evidence type="ECO:0008006" key="4">
    <source>
        <dbReference type="Google" id="ProtNLM"/>
    </source>
</evidence>
<dbReference type="Proteomes" id="UP000009081">
    <property type="component" value="Chromosome"/>
</dbReference>
<evidence type="ECO:0000313" key="3">
    <source>
        <dbReference type="Proteomes" id="UP000009081"/>
    </source>
</evidence>
<name>C5B1B6_METEA</name>
<protein>
    <recommendedName>
        <fullName evidence="4">Lysozyme inhibitor LprI N-terminal domain-containing protein</fullName>
    </recommendedName>
</protein>
<sequence length="371" mass="41732">MTITLLHLSAVAFRLAAFTAARVTEHCPAVRAQPRQRLGRLIGLGLCAVLNAHGAAGAQAAPNAVAVAHPSCETYQRARPRGGDFEQLSELFGLSIYRWGQADYARYRDFLLTCERSLPSLRGDVPADAWDAAVAQSIAGLKEYTGYGQGRPRTQLDPDTPDYTPTFRKMSCDRFTRASIEGWAGNAAPGKIEGAPFTVPVEYWNDEVWQALENRFLECEQQRQAPHATRTTVRLLTSRVRDRYYWEIDRAQEPQRSRKMIAWAQEQQRQEAEELEKFRREQQARLASDPCNRVEVRRQMMDAANAVARTHYGARTLVDLTSGRTSGLEPAPGRSCIFTADWSSGQRGVVVITQRKNSFGDDLIEVRPFER</sequence>
<proteinExistence type="predicted"/>
<gene>
    <name evidence="2" type="ordered locus">MexAM1_META1p4055</name>
</gene>